<dbReference type="EMBL" id="UZAI01004348">
    <property type="protein sequence ID" value="VDO85750.1"/>
    <property type="molecule type" value="Genomic_DNA"/>
</dbReference>
<evidence type="ECO:0000313" key="2">
    <source>
        <dbReference type="Proteomes" id="UP000277204"/>
    </source>
</evidence>
<gene>
    <name evidence="1" type="ORF">SMRZ_LOCUS9308</name>
</gene>
<evidence type="ECO:0000313" key="1">
    <source>
        <dbReference type="EMBL" id="VDO85750.1"/>
    </source>
</evidence>
<sequence>MRDQVPSASLFYVRLSEDSEAPSSGLAGFGVALSARTEAALFGLILSNSRLCVGLESSIKALASSSLSSVLLNNNNHNNDLILATGSACPSNPGNACSHDYLSVDARISNVYDGTISNIPIIRFCLINNSTLKTIATKTKTKLTEIKMINSSLSYSSPSSSISSGSSSFNSIDYNKLYPPDESYLVGQIYGPISNVYGLQFTSNLNLLDPYIIHGKGIVLEYIGKH</sequence>
<name>A0A183LZT3_9TREM</name>
<accession>A0A183LZT3</accession>
<proteinExistence type="predicted"/>
<dbReference type="Proteomes" id="UP000277204">
    <property type="component" value="Unassembled WGS sequence"/>
</dbReference>
<reference evidence="1 2" key="1">
    <citation type="submission" date="2018-11" db="EMBL/GenBank/DDBJ databases">
        <authorList>
            <consortium name="Pathogen Informatics"/>
        </authorList>
    </citation>
    <scope>NUCLEOTIDE SEQUENCE [LARGE SCALE GENOMIC DNA]</scope>
    <source>
        <strain evidence="1 2">Zambia</strain>
    </source>
</reference>
<protein>
    <submittedName>
        <fullName evidence="1">Uncharacterized protein</fullName>
    </submittedName>
</protein>
<organism evidence="1 2">
    <name type="scientific">Schistosoma margrebowiei</name>
    <dbReference type="NCBI Taxonomy" id="48269"/>
    <lineage>
        <taxon>Eukaryota</taxon>
        <taxon>Metazoa</taxon>
        <taxon>Spiralia</taxon>
        <taxon>Lophotrochozoa</taxon>
        <taxon>Platyhelminthes</taxon>
        <taxon>Trematoda</taxon>
        <taxon>Digenea</taxon>
        <taxon>Strigeidida</taxon>
        <taxon>Schistosomatoidea</taxon>
        <taxon>Schistosomatidae</taxon>
        <taxon>Schistosoma</taxon>
    </lineage>
</organism>
<keyword evidence="2" id="KW-1185">Reference proteome</keyword>
<dbReference type="AlphaFoldDB" id="A0A183LZT3"/>